<gene>
    <name evidence="1" type="ORF">NCTC13492_00653</name>
</gene>
<protein>
    <submittedName>
        <fullName evidence="1">Uncharacterized protein</fullName>
    </submittedName>
</protein>
<evidence type="ECO:0000313" key="2">
    <source>
        <dbReference type="Proteomes" id="UP000251670"/>
    </source>
</evidence>
<name>A0A2X2VP92_CHRJE</name>
<accession>A0A2X2VP92</accession>
<evidence type="ECO:0000313" key="1">
    <source>
        <dbReference type="EMBL" id="SQB26973.1"/>
    </source>
</evidence>
<organism evidence="1 2">
    <name type="scientific">Chryseobacterium jejuense</name>
    <dbReference type="NCBI Taxonomy" id="445960"/>
    <lineage>
        <taxon>Bacteria</taxon>
        <taxon>Pseudomonadati</taxon>
        <taxon>Bacteroidota</taxon>
        <taxon>Flavobacteriia</taxon>
        <taxon>Flavobacteriales</taxon>
        <taxon>Weeksellaceae</taxon>
        <taxon>Chryseobacterium group</taxon>
        <taxon>Chryseobacterium</taxon>
    </lineage>
</organism>
<dbReference type="OrthoDB" id="1256023at2"/>
<dbReference type="EMBL" id="UAWB01000002">
    <property type="protein sequence ID" value="SQB26973.1"/>
    <property type="molecule type" value="Genomic_DNA"/>
</dbReference>
<reference evidence="1 2" key="1">
    <citation type="submission" date="2018-06" db="EMBL/GenBank/DDBJ databases">
        <authorList>
            <consortium name="Pathogen Informatics"/>
            <person name="Doyle S."/>
        </authorList>
    </citation>
    <scope>NUCLEOTIDE SEQUENCE [LARGE SCALE GENOMIC DNA]</scope>
    <source>
        <strain evidence="1 2">NCTC13492</strain>
    </source>
</reference>
<dbReference type="AlphaFoldDB" id="A0A2X2VP92"/>
<dbReference type="RefSeq" id="WP_139166080.1">
    <property type="nucleotide sequence ID" value="NZ_FNEG01000001.1"/>
</dbReference>
<proteinExistence type="predicted"/>
<dbReference type="Proteomes" id="UP000251670">
    <property type="component" value="Unassembled WGS sequence"/>
</dbReference>
<sequence>MYSRISINQDSVHYSHKINTEPHKMEFSRKIKAEDWKNIINKIDLNAFRNIAEGKSIQPMDGIDTKIMIISNKDTLSKINAYDNPIWEIILENVHQYHQE</sequence>